<proteinExistence type="predicted"/>
<evidence type="ECO:0000313" key="2">
    <source>
        <dbReference type="EMBL" id="QDT98024.1"/>
    </source>
</evidence>
<organism evidence="2 3">
    <name type="scientific">Gimesia aquarii</name>
    <dbReference type="NCBI Taxonomy" id="2527964"/>
    <lineage>
        <taxon>Bacteria</taxon>
        <taxon>Pseudomonadati</taxon>
        <taxon>Planctomycetota</taxon>
        <taxon>Planctomycetia</taxon>
        <taxon>Planctomycetales</taxon>
        <taxon>Planctomycetaceae</taxon>
        <taxon>Gimesia</taxon>
    </lineage>
</organism>
<dbReference type="PANTHER" id="PTHR30015">
    <property type="entry name" value="MRR RESTRICTION SYSTEM PROTEIN"/>
    <property type="match status" value="1"/>
</dbReference>
<keyword evidence="2" id="KW-0540">Nuclease</keyword>
<evidence type="ECO:0000259" key="1">
    <source>
        <dbReference type="Pfam" id="PF04471"/>
    </source>
</evidence>
<dbReference type="InterPro" id="IPR011856">
    <property type="entry name" value="tRNA_endonuc-like_dom_sf"/>
</dbReference>
<dbReference type="GO" id="GO:0015666">
    <property type="term" value="F:restriction endodeoxyribonuclease activity"/>
    <property type="evidence" value="ECO:0007669"/>
    <property type="project" value="TreeGrafter"/>
</dbReference>
<dbReference type="GO" id="GO:0009307">
    <property type="term" value="P:DNA restriction-modification system"/>
    <property type="evidence" value="ECO:0007669"/>
    <property type="project" value="InterPro"/>
</dbReference>
<feature type="domain" description="Restriction endonuclease type IV Mrr" evidence="1">
    <location>
        <begin position="157"/>
        <end position="273"/>
    </location>
</feature>
<sequence length="403" mass="46333">MVYTEIIQSNSSYAVMTDAELTQKLEDLRKLIVDWATERDLWYDSSFTDWVTHFDMEPTQIPCVLVMTYEGPLFEIINGYADSALEDEFTELFDDTGFYFELHDHVTACFYPSNDELIPHYQQFFEWQWICKLVAEDYGDLYEELFEYFQAKPERLRDLHHRDFERLLDSVFRNNGYLSTLGPGSGDGGVDLRLYHKDAIGDVTTLVQAKRYAESRAINLEAVAALSAVVEDERANRGLFVTTSRFLPSAKKFADRQQQRITLATSGDVQRWCNTASTRILRDKSQLVTQSHVSSLLTDHDNEQIVYASWGYNCTLISFAIILKETKNAALLMYLPSKHIDGDGQVGTVVPDTTATSIENLNADNVMRATRSKSEYNDTVYFHADHKLFERWDGNPVYFNSMD</sequence>
<dbReference type="KEGG" id="gaw:V144x_35080"/>
<dbReference type="Gene3D" id="3.40.1350.10">
    <property type="match status" value="1"/>
</dbReference>
<keyword evidence="2" id="KW-0378">Hydrolase</keyword>
<dbReference type="SUPFAM" id="SSF52980">
    <property type="entry name" value="Restriction endonuclease-like"/>
    <property type="match status" value="1"/>
</dbReference>
<dbReference type="InterPro" id="IPR007560">
    <property type="entry name" value="Restrct_endonuc_IV_Mrr"/>
</dbReference>
<dbReference type="InterPro" id="IPR052906">
    <property type="entry name" value="Type_IV_Methyl-Rstrct_Enzyme"/>
</dbReference>
<gene>
    <name evidence="2" type="ORF">V144x_35080</name>
</gene>
<dbReference type="PANTHER" id="PTHR30015:SF7">
    <property type="entry name" value="TYPE IV METHYL-DIRECTED RESTRICTION ENZYME ECOKMRR"/>
    <property type="match status" value="1"/>
</dbReference>
<dbReference type="Proteomes" id="UP000318704">
    <property type="component" value="Chromosome"/>
</dbReference>
<dbReference type="AlphaFoldDB" id="A0A517VYE9"/>
<dbReference type="EMBL" id="CP037920">
    <property type="protein sequence ID" value="QDT98024.1"/>
    <property type="molecule type" value="Genomic_DNA"/>
</dbReference>
<reference evidence="2 3" key="1">
    <citation type="submission" date="2019-03" db="EMBL/GenBank/DDBJ databases">
        <title>Deep-cultivation of Planctomycetes and their phenomic and genomic characterization uncovers novel biology.</title>
        <authorList>
            <person name="Wiegand S."/>
            <person name="Jogler M."/>
            <person name="Boedeker C."/>
            <person name="Pinto D."/>
            <person name="Vollmers J."/>
            <person name="Rivas-Marin E."/>
            <person name="Kohn T."/>
            <person name="Peeters S.H."/>
            <person name="Heuer A."/>
            <person name="Rast P."/>
            <person name="Oberbeckmann S."/>
            <person name="Bunk B."/>
            <person name="Jeske O."/>
            <person name="Meyerdierks A."/>
            <person name="Storesund J.E."/>
            <person name="Kallscheuer N."/>
            <person name="Luecker S."/>
            <person name="Lage O.M."/>
            <person name="Pohl T."/>
            <person name="Merkel B.J."/>
            <person name="Hornburger P."/>
            <person name="Mueller R.-W."/>
            <person name="Bruemmer F."/>
            <person name="Labrenz M."/>
            <person name="Spormann A.M."/>
            <person name="Op den Camp H."/>
            <person name="Overmann J."/>
            <person name="Amann R."/>
            <person name="Jetten M.S.M."/>
            <person name="Mascher T."/>
            <person name="Medema M.H."/>
            <person name="Devos D.P."/>
            <person name="Kaster A.-K."/>
            <person name="Ovreas L."/>
            <person name="Rohde M."/>
            <person name="Galperin M.Y."/>
            <person name="Jogler C."/>
        </authorList>
    </citation>
    <scope>NUCLEOTIDE SEQUENCE [LARGE SCALE GENOMIC DNA]</scope>
    <source>
        <strain evidence="2 3">V144</strain>
    </source>
</reference>
<evidence type="ECO:0000313" key="3">
    <source>
        <dbReference type="Proteomes" id="UP000318704"/>
    </source>
</evidence>
<keyword evidence="2" id="KW-0255">Endonuclease</keyword>
<dbReference type="Pfam" id="PF04471">
    <property type="entry name" value="Mrr_cat"/>
    <property type="match status" value="1"/>
</dbReference>
<dbReference type="GO" id="GO:0003677">
    <property type="term" value="F:DNA binding"/>
    <property type="evidence" value="ECO:0007669"/>
    <property type="project" value="InterPro"/>
</dbReference>
<name>A0A517VYE9_9PLAN</name>
<dbReference type="InterPro" id="IPR011335">
    <property type="entry name" value="Restrct_endonuc-II-like"/>
</dbReference>
<accession>A0A517VYE9</accession>
<protein>
    <submittedName>
        <fullName evidence="2">Restriction endonuclease</fullName>
    </submittedName>
</protein>